<dbReference type="EMBL" id="ML732440">
    <property type="protein sequence ID" value="KAB8067836.1"/>
    <property type="molecule type" value="Genomic_DNA"/>
</dbReference>
<evidence type="ECO:0000313" key="1">
    <source>
        <dbReference type="EMBL" id="KAB8067836.1"/>
    </source>
</evidence>
<proteinExistence type="predicted"/>
<reference evidence="1 2" key="1">
    <citation type="submission" date="2019-04" db="EMBL/GenBank/DDBJ databases">
        <title>Friends and foes A comparative genomics study of 23 Aspergillus species from section Flavi.</title>
        <authorList>
            <consortium name="DOE Joint Genome Institute"/>
            <person name="Kjaerbolling I."/>
            <person name="Vesth T."/>
            <person name="Frisvad J.C."/>
            <person name="Nybo J.L."/>
            <person name="Theobald S."/>
            <person name="Kildgaard S."/>
            <person name="Isbrandt T."/>
            <person name="Kuo A."/>
            <person name="Sato A."/>
            <person name="Lyhne E.K."/>
            <person name="Kogle M.E."/>
            <person name="Wiebenga A."/>
            <person name="Kun R.S."/>
            <person name="Lubbers R.J."/>
            <person name="Makela M.R."/>
            <person name="Barry K."/>
            <person name="Chovatia M."/>
            <person name="Clum A."/>
            <person name="Daum C."/>
            <person name="Haridas S."/>
            <person name="He G."/>
            <person name="LaButti K."/>
            <person name="Lipzen A."/>
            <person name="Mondo S."/>
            <person name="Riley R."/>
            <person name="Salamov A."/>
            <person name="Simmons B.A."/>
            <person name="Magnuson J.K."/>
            <person name="Henrissat B."/>
            <person name="Mortensen U.H."/>
            <person name="Larsen T.O."/>
            <person name="Devries R.P."/>
            <person name="Grigoriev I.V."/>
            <person name="Machida M."/>
            <person name="Baker S.E."/>
            <person name="Andersen M.R."/>
        </authorList>
    </citation>
    <scope>NUCLEOTIDE SEQUENCE [LARGE SCALE GENOMIC DNA]</scope>
    <source>
        <strain evidence="1 2">CBS 151.66</strain>
    </source>
</reference>
<dbReference type="Proteomes" id="UP000326565">
    <property type="component" value="Unassembled WGS sequence"/>
</dbReference>
<organism evidence="1 2">
    <name type="scientific">Aspergillus leporis</name>
    <dbReference type="NCBI Taxonomy" id="41062"/>
    <lineage>
        <taxon>Eukaryota</taxon>
        <taxon>Fungi</taxon>
        <taxon>Dikarya</taxon>
        <taxon>Ascomycota</taxon>
        <taxon>Pezizomycotina</taxon>
        <taxon>Eurotiomycetes</taxon>
        <taxon>Eurotiomycetidae</taxon>
        <taxon>Eurotiales</taxon>
        <taxon>Aspergillaceae</taxon>
        <taxon>Aspergillus</taxon>
        <taxon>Aspergillus subgen. Circumdati</taxon>
    </lineage>
</organism>
<sequence>MWSNRVRLPSMSFPNALLASSPGILVAMKVGFFGSFGPATSSSSSSVEGRLFNGLRVPVCELFGFDLWPFPSFFRSFSLGFLLKHSEST</sequence>
<evidence type="ECO:0000313" key="2">
    <source>
        <dbReference type="Proteomes" id="UP000326565"/>
    </source>
</evidence>
<keyword evidence="2" id="KW-1185">Reference proteome</keyword>
<gene>
    <name evidence="1" type="ORF">BDV29DRAFT_185507</name>
</gene>
<dbReference type="AlphaFoldDB" id="A0A5N5WHD0"/>
<protein>
    <submittedName>
        <fullName evidence="1">Uncharacterized protein</fullName>
    </submittedName>
</protein>
<accession>A0A5N5WHD0</accession>
<name>A0A5N5WHD0_9EURO</name>